<dbReference type="EMBL" id="MT143971">
    <property type="protein sequence ID" value="QJA43904.1"/>
    <property type="molecule type" value="Genomic_DNA"/>
</dbReference>
<gene>
    <name evidence="1" type="ORF">TM448A00064_0083</name>
    <name evidence="2" type="ORF">TM448B00061_0092</name>
</gene>
<organism evidence="1">
    <name type="scientific">viral metagenome</name>
    <dbReference type="NCBI Taxonomy" id="1070528"/>
    <lineage>
        <taxon>unclassified sequences</taxon>
        <taxon>metagenomes</taxon>
        <taxon>organismal metagenomes</taxon>
    </lineage>
</organism>
<reference evidence="1" key="1">
    <citation type="submission" date="2020-03" db="EMBL/GenBank/DDBJ databases">
        <title>The deep terrestrial virosphere.</title>
        <authorList>
            <person name="Holmfeldt K."/>
            <person name="Nilsson E."/>
            <person name="Simone D."/>
            <person name="Lopez-Fernandez M."/>
            <person name="Wu X."/>
            <person name="de Brujin I."/>
            <person name="Lundin D."/>
            <person name="Andersson A."/>
            <person name="Bertilsson S."/>
            <person name="Dopson M."/>
        </authorList>
    </citation>
    <scope>NUCLEOTIDE SEQUENCE</scope>
    <source>
        <strain evidence="1">TM448A00064</strain>
        <strain evidence="2">TM448B00061</strain>
    </source>
</reference>
<proteinExistence type="predicted"/>
<dbReference type="EMBL" id="MT144588">
    <property type="protein sequence ID" value="QJH93472.1"/>
    <property type="molecule type" value="Genomic_DNA"/>
</dbReference>
<evidence type="ECO:0000313" key="2">
    <source>
        <dbReference type="EMBL" id="QJH93472.1"/>
    </source>
</evidence>
<sequence length="108" mass="11867">MGNRKSQVKAQAKAQPQVKETVATSLKGMYVELTASELDDLRSLQRDSVSRHRAPIIRGALRKLAWLAKLQRSANQAGKRLVLLQVDAEETLSAGSGEVLSDDLDLRI</sequence>
<dbReference type="AlphaFoldDB" id="A0A6H1Z8M5"/>
<accession>A0A6H1Z8M5</accession>
<protein>
    <submittedName>
        <fullName evidence="1">Uncharacterized protein</fullName>
    </submittedName>
</protein>
<evidence type="ECO:0000313" key="1">
    <source>
        <dbReference type="EMBL" id="QJA43904.1"/>
    </source>
</evidence>
<name>A0A6H1Z8M5_9ZZZZ</name>